<proteinExistence type="predicted"/>
<name>A0ABX3JPM3_9BACL</name>
<dbReference type="SUPFAM" id="SSF53335">
    <property type="entry name" value="S-adenosyl-L-methionine-dependent methyltransferases"/>
    <property type="match status" value="1"/>
</dbReference>
<dbReference type="RefSeq" id="WP_077569701.1">
    <property type="nucleotide sequence ID" value="NZ_MRVI01000002.1"/>
</dbReference>
<sequence length="343" mass="38579">MLETEKDVVVSESEAAALFLMERTVEYAYSAALRAVALFRVADHLVDGPKSVAELAEATKSDELRLYRILRLLASRGVFRENESGQYELTAAAEFLRTDVPLSLRAGVLMLTDETFWRPSGEIDWGVRGTPPFKRIYGMPFFDYWAQKGASADDFHVGMASMSEIENEFLARSYDFPEGATVIDVAGGFGRLLLRILQRNPTLHGILFDRPHVLPRNQLGELGDDKHWELVSGDFFESVPRGDVYVLKYILHDWPDEQATRILRSCREAMAPGGRVLVMDPVIPSGNTPHTGKYLDLLCMAIYEGGRERREEEFRRLLAGADLRLNRVIDTGCYISIVEAVAN</sequence>
<evidence type="ECO:0000313" key="7">
    <source>
        <dbReference type="Proteomes" id="UP000189059"/>
    </source>
</evidence>
<keyword evidence="3" id="KW-0949">S-adenosyl-L-methionine</keyword>
<evidence type="ECO:0000256" key="1">
    <source>
        <dbReference type="ARBA" id="ARBA00022603"/>
    </source>
</evidence>
<dbReference type="CDD" id="cd02440">
    <property type="entry name" value="AdoMet_MTases"/>
    <property type="match status" value="1"/>
</dbReference>
<dbReference type="InterPro" id="IPR036388">
    <property type="entry name" value="WH-like_DNA-bd_sf"/>
</dbReference>
<dbReference type="GO" id="GO:0008168">
    <property type="term" value="F:methyltransferase activity"/>
    <property type="evidence" value="ECO:0007669"/>
    <property type="project" value="UniProtKB-KW"/>
</dbReference>
<evidence type="ECO:0000313" key="6">
    <source>
        <dbReference type="EMBL" id="OOC58796.1"/>
    </source>
</evidence>
<dbReference type="Pfam" id="PF08100">
    <property type="entry name" value="Dimerisation"/>
    <property type="match status" value="1"/>
</dbReference>
<dbReference type="SUPFAM" id="SSF46785">
    <property type="entry name" value="Winged helix' DNA-binding domain"/>
    <property type="match status" value="1"/>
</dbReference>
<evidence type="ECO:0000256" key="3">
    <source>
        <dbReference type="ARBA" id="ARBA00022691"/>
    </source>
</evidence>
<dbReference type="PANTHER" id="PTHR43712">
    <property type="entry name" value="PUTATIVE (AFU_ORTHOLOGUE AFUA_4G14580)-RELATED"/>
    <property type="match status" value="1"/>
</dbReference>
<comment type="caution">
    <text evidence="6">The sequence shown here is derived from an EMBL/GenBank/DDBJ whole genome shotgun (WGS) entry which is preliminary data.</text>
</comment>
<keyword evidence="1 6" id="KW-0489">Methyltransferase</keyword>
<evidence type="ECO:0000259" key="4">
    <source>
        <dbReference type="Pfam" id="PF00891"/>
    </source>
</evidence>
<dbReference type="PIRSF" id="PIRSF005739">
    <property type="entry name" value="O-mtase"/>
    <property type="match status" value="1"/>
</dbReference>
<dbReference type="EMBL" id="MRVI01000002">
    <property type="protein sequence ID" value="OOC58796.1"/>
    <property type="molecule type" value="Genomic_DNA"/>
</dbReference>
<dbReference type="PROSITE" id="PS51683">
    <property type="entry name" value="SAM_OMT_II"/>
    <property type="match status" value="1"/>
</dbReference>
<accession>A0ABX3JPM3</accession>
<feature type="domain" description="O-methyltransferase dimerisation" evidence="5">
    <location>
        <begin position="27"/>
        <end position="97"/>
    </location>
</feature>
<dbReference type="Gene3D" id="3.40.50.150">
    <property type="entry name" value="Vaccinia Virus protein VP39"/>
    <property type="match status" value="1"/>
</dbReference>
<gene>
    <name evidence="6" type="ORF">BBD40_24275</name>
</gene>
<dbReference type="InterPro" id="IPR001077">
    <property type="entry name" value="COMT_C"/>
</dbReference>
<dbReference type="PANTHER" id="PTHR43712:SF2">
    <property type="entry name" value="O-METHYLTRANSFERASE CICE"/>
    <property type="match status" value="1"/>
</dbReference>
<feature type="domain" description="O-methyltransferase C-terminal" evidence="4">
    <location>
        <begin position="131"/>
        <end position="321"/>
    </location>
</feature>
<dbReference type="Gene3D" id="1.10.10.10">
    <property type="entry name" value="Winged helix-like DNA-binding domain superfamily/Winged helix DNA-binding domain"/>
    <property type="match status" value="1"/>
</dbReference>
<dbReference type="InterPro" id="IPR012967">
    <property type="entry name" value="COMT_dimerisation"/>
</dbReference>
<dbReference type="InterPro" id="IPR036390">
    <property type="entry name" value="WH_DNA-bd_sf"/>
</dbReference>
<reference evidence="6 7" key="1">
    <citation type="submission" date="2016-12" db="EMBL/GenBank/DDBJ databases">
        <title>Genome sequencing and description of Paenibacillus sp. nov. from high altitude lake in the Indian Trans- Himalayas.</title>
        <authorList>
            <person name="Kiran S."/>
            <person name="Swarnkar M.K."/>
            <person name="Rana A."/>
            <person name="Tewari R."/>
            <person name="Gulati A."/>
        </authorList>
    </citation>
    <scope>NUCLEOTIDE SEQUENCE [LARGE SCALE GENOMIC DNA]</scope>
    <source>
        <strain evidence="6 7">IHBB 9951</strain>
    </source>
</reference>
<protein>
    <submittedName>
        <fullName evidence="6">Methyltransferase</fullName>
    </submittedName>
</protein>
<dbReference type="Proteomes" id="UP000189059">
    <property type="component" value="Unassembled WGS sequence"/>
</dbReference>
<keyword evidence="7" id="KW-1185">Reference proteome</keyword>
<evidence type="ECO:0000256" key="2">
    <source>
        <dbReference type="ARBA" id="ARBA00022679"/>
    </source>
</evidence>
<organism evidence="6 7">
    <name type="scientific">Paenibacillus ihbetae</name>
    <dbReference type="NCBI Taxonomy" id="1870820"/>
    <lineage>
        <taxon>Bacteria</taxon>
        <taxon>Bacillati</taxon>
        <taxon>Bacillota</taxon>
        <taxon>Bacilli</taxon>
        <taxon>Bacillales</taxon>
        <taxon>Paenibacillaceae</taxon>
        <taxon>Paenibacillus</taxon>
    </lineage>
</organism>
<dbReference type="GO" id="GO:0032259">
    <property type="term" value="P:methylation"/>
    <property type="evidence" value="ECO:0007669"/>
    <property type="project" value="UniProtKB-KW"/>
</dbReference>
<dbReference type="InterPro" id="IPR016461">
    <property type="entry name" value="COMT-like"/>
</dbReference>
<dbReference type="InterPro" id="IPR029063">
    <property type="entry name" value="SAM-dependent_MTases_sf"/>
</dbReference>
<keyword evidence="2" id="KW-0808">Transferase</keyword>
<dbReference type="Pfam" id="PF00891">
    <property type="entry name" value="Methyltransf_2"/>
    <property type="match status" value="1"/>
</dbReference>
<evidence type="ECO:0000259" key="5">
    <source>
        <dbReference type="Pfam" id="PF08100"/>
    </source>
</evidence>